<keyword evidence="4" id="KW-0862">Zinc</keyword>
<dbReference type="GO" id="GO:0004416">
    <property type="term" value="F:hydroxyacylglutathione hydrolase activity"/>
    <property type="evidence" value="ECO:0007669"/>
    <property type="project" value="UniProtKB-EC"/>
</dbReference>
<evidence type="ECO:0000256" key="1">
    <source>
        <dbReference type="ARBA" id="ARBA00001947"/>
    </source>
</evidence>
<dbReference type="InterPro" id="IPR051453">
    <property type="entry name" value="MBL_Glyoxalase_II"/>
</dbReference>
<dbReference type="AlphaFoldDB" id="A0A644TXH5"/>
<dbReference type="Pfam" id="PF00753">
    <property type="entry name" value="Lactamase_B"/>
    <property type="match status" value="1"/>
</dbReference>
<dbReference type="SMART" id="SM00849">
    <property type="entry name" value="Lactamase_B"/>
    <property type="match status" value="1"/>
</dbReference>
<accession>A0A644TXH5</accession>
<dbReference type="CDD" id="cd06262">
    <property type="entry name" value="metallo-hydrolase-like_MBL-fold"/>
    <property type="match status" value="1"/>
</dbReference>
<evidence type="ECO:0000313" key="6">
    <source>
        <dbReference type="EMBL" id="MPL71645.1"/>
    </source>
</evidence>
<evidence type="ECO:0000256" key="4">
    <source>
        <dbReference type="ARBA" id="ARBA00022833"/>
    </source>
</evidence>
<gene>
    <name evidence="6" type="primary">gloC_6</name>
    <name evidence="6" type="ORF">SDC9_17422</name>
</gene>
<proteinExistence type="predicted"/>
<evidence type="ECO:0000256" key="3">
    <source>
        <dbReference type="ARBA" id="ARBA00022801"/>
    </source>
</evidence>
<dbReference type="SUPFAM" id="SSF56281">
    <property type="entry name" value="Metallo-hydrolase/oxidoreductase"/>
    <property type="match status" value="1"/>
</dbReference>
<reference evidence="6" key="1">
    <citation type="submission" date="2019-08" db="EMBL/GenBank/DDBJ databases">
        <authorList>
            <person name="Kucharzyk K."/>
            <person name="Murdoch R.W."/>
            <person name="Higgins S."/>
            <person name="Loffler F."/>
        </authorList>
    </citation>
    <scope>NUCLEOTIDE SEQUENCE</scope>
</reference>
<sequence>MSESIIWLSGTGWRANSYVAGSILVDAAVSADAVYPYREQIDTIVLTHGHFDHTANLLELAKLCSAEVMIGEYDLPFLSDPRISLSNQFGERPTAYPAKILKDGDTVGGFRVYHTPGHTHGSISLFRESDGALISGDTIFPEGSFGRFDLPTGNREELISSISRLAELPVNSLWPGHDMPVVTDAKRHVLLSKHFVQQYG</sequence>
<dbReference type="InterPro" id="IPR001279">
    <property type="entry name" value="Metallo-B-lactamas"/>
</dbReference>
<dbReference type="EMBL" id="VSSQ01000060">
    <property type="protein sequence ID" value="MPL71645.1"/>
    <property type="molecule type" value="Genomic_DNA"/>
</dbReference>
<keyword evidence="2" id="KW-0479">Metal-binding</keyword>
<dbReference type="Gene3D" id="3.60.15.10">
    <property type="entry name" value="Ribonuclease Z/Hydroxyacylglutathione hydrolase-like"/>
    <property type="match status" value="1"/>
</dbReference>
<protein>
    <submittedName>
        <fullName evidence="6">Hydroxyacylglutathione hydrolase GloC</fullName>
        <ecNumber evidence="6">3.1.2.6</ecNumber>
    </submittedName>
</protein>
<dbReference type="InterPro" id="IPR036866">
    <property type="entry name" value="RibonucZ/Hydroxyglut_hydro"/>
</dbReference>
<organism evidence="6">
    <name type="scientific">bioreactor metagenome</name>
    <dbReference type="NCBI Taxonomy" id="1076179"/>
    <lineage>
        <taxon>unclassified sequences</taxon>
        <taxon>metagenomes</taxon>
        <taxon>ecological metagenomes</taxon>
    </lineage>
</organism>
<dbReference type="EC" id="3.1.2.6" evidence="6"/>
<evidence type="ECO:0000259" key="5">
    <source>
        <dbReference type="SMART" id="SM00849"/>
    </source>
</evidence>
<comment type="caution">
    <text evidence="6">The sequence shown here is derived from an EMBL/GenBank/DDBJ whole genome shotgun (WGS) entry which is preliminary data.</text>
</comment>
<keyword evidence="3 6" id="KW-0378">Hydrolase</keyword>
<feature type="domain" description="Metallo-beta-lactamase" evidence="5">
    <location>
        <begin position="14"/>
        <end position="177"/>
    </location>
</feature>
<dbReference type="PANTHER" id="PTHR46233">
    <property type="entry name" value="HYDROXYACYLGLUTATHIONE HYDROLASE GLOC"/>
    <property type="match status" value="1"/>
</dbReference>
<dbReference type="PANTHER" id="PTHR46233:SF3">
    <property type="entry name" value="HYDROXYACYLGLUTATHIONE HYDROLASE GLOC"/>
    <property type="match status" value="1"/>
</dbReference>
<comment type="cofactor">
    <cofactor evidence="1">
        <name>Zn(2+)</name>
        <dbReference type="ChEBI" id="CHEBI:29105"/>
    </cofactor>
</comment>
<name>A0A644TXH5_9ZZZZ</name>
<dbReference type="GO" id="GO:0046872">
    <property type="term" value="F:metal ion binding"/>
    <property type="evidence" value="ECO:0007669"/>
    <property type="project" value="UniProtKB-KW"/>
</dbReference>
<evidence type="ECO:0000256" key="2">
    <source>
        <dbReference type="ARBA" id="ARBA00022723"/>
    </source>
</evidence>